<keyword evidence="3" id="KW-0328">Glycosyltransferase</keyword>
<dbReference type="EMBL" id="BA000022">
    <property type="protein sequence ID" value="BAA17724.1"/>
    <property type="molecule type" value="Genomic_DNA"/>
</dbReference>
<dbReference type="InParanoid" id="P73678"/>
<reference evidence="10 11" key="2">
    <citation type="journal article" date="1996" name="DNA Res.">
        <title>Sequence analysis of the genome of the unicellular cyanobacterium Synechocystis sp. strain PCC6803. II. Sequence determination of the entire genome and assignment of potential protein-coding regions.</title>
        <authorList>
            <person name="Kaneko T."/>
            <person name="Sato S."/>
            <person name="Kotani H."/>
            <person name="Tanaka A."/>
            <person name="Asamizu E."/>
            <person name="Nakamura Y."/>
            <person name="Miyajima N."/>
            <person name="Hirosawa M."/>
            <person name="Sugiura M."/>
            <person name="Sasamoto S."/>
            <person name="Kimura T."/>
            <person name="Hosouchi T."/>
            <person name="Matsuno A."/>
            <person name="Muraki A."/>
            <person name="Nakazaki N."/>
            <person name="Naruo K."/>
            <person name="Okumura S."/>
            <person name="Shimpo S."/>
            <person name="Takeuchi C."/>
            <person name="Wada T."/>
            <person name="Watanabe A."/>
            <person name="Yamada M."/>
            <person name="Yasuda M."/>
            <person name="Tabata S."/>
        </authorList>
    </citation>
    <scope>NUCLEOTIDE SEQUENCE [LARGE SCALE GENOMIC DNA]</scope>
    <source>
        <strain evidence="11">ATCC 27184 / PCC 6803 / Kazusa</strain>
    </source>
</reference>
<evidence type="ECO:0000259" key="9">
    <source>
        <dbReference type="Pfam" id="PF13231"/>
    </source>
</evidence>
<dbReference type="PhylomeDB" id="P73678"/>
<dbReference type="AlphaFoldDB" id="P73678"/>
<keyword evidence="4" id="KW-0808">Transferase</keyword>
<feature type="transmembrane region" description="Helical" evidence="8">
    <location>
        <begin position="217"/>
        <end position="235"/>
    </location>
</feature>
<dbReference type="EnsemblBacteria" id="BAA17724">
    <property type="protein sequence ID" value="BAA17724"/>
    <property type="gene ID" value="BAA17724"/>
</dbReference>
<dbReference type="GO" id="GO:0005886">
    <property type="term" value="C:plasma membrane"/>
    <property type="evidence" value="ECO:0000318"/>
    <property type="project" value="GO_Central"/>
</dbReference>
<dbReference type="PANTHER" id="PTHR33908:SF3">
    <property type="entry name" value="UNDECAPRENYL PHOSPHATE-ALPHA-4-AMINO-4-DEOXY-L-ARABINOSE ARABINOSYL TRANSFERASE"/>
    <property type="match status" value="1"/>
</dbReference>
<feature type="transmembrane region" description="Helical" evidence="8">
    <location>
        <begin position="191"/>
        <end position="210"/>
    </location>
</feature>
<keyword evidence="11" id="KW-1185">Reference proteome</keyword>
<keyword evidence="7 8" id="KW-0472">Membrane</keyword>
<dbReference type="IntAct" id="P73678">
    <property type="interactions" value="1"/>
</dbReference>
<dbReference type="KEGG" id="syn:sll2003"/>
<dbReference type="PIR" id="S77166">
    <property type="entry name" value="S77166"/>
</dbReference>
<evidence type="ECO:0000256" key="1">
    <source>
        <dbReference type="ARBA" id="ARBA00004651"/>
    </source>
</evidence>
<accession>P73678</accession>
<evidence type="ECO:0000256" key="4">
    <source>
        <dbReference type="ARBA" id="ARBA00022679"/>
    </source>
</evidence>
<reference evidence="10 11" key="1">
    <citation type="journal article" date="1995" name="DNA Res.">
        <title>Sequence analysis of the genome of the unicellular cyanobacterium Synechocystis sp. strain PCC6803. I. Sequence features in the 1 Mb region from map positions 64% to 92% of the genome.</title>
        <authorList>
            <person name="Kaneko T."/>
            <person name="Tanaka A."/>
            <person name="Sato S."/>
            <person name="Kotani H."/>
            <person name="Sazuka T."/>
            <person name="Miyajima N."/>
            <person name="Sugiura M."/>
            <person name="Tabata S."/>
        </authorList>
    </citation>
    <scope>NUCLEOTIDE SEQUENCE [LARGE SCALE GENOMIC DNA]</scope>
    <source>
        <strain evidence="11">ATCC 27184 / PCC 6803 / Kazusa</strain>
    </source>
</reference>
<dbReference type="STRING" id="1148.gene:10498591"/>
<organism evidence="10 11">
    <name type="scientific">Synechocystis sp. (strain ATCC 27184 / PCC 6803 / Kazusa)</name>
    <dbReference type="NCBI Taxonomy" id="1111708"/>
    <lineage>
        <taxon>Bacteria</taxon>
        <taxon>Bacillati</taxon>
        <taxon>Cyanobacteriota</taxon>
        <taxon>Cyanophyceae</taxon>
        <taxon>Synechococcales</taxon>
        <taxon>Merismopediaceae</taxon>
        <taxon>Synechocystis</taxon>
    </lineage>
</organism>
<evidence type="ECO:0000256" key="8">
    <source>
        <dbReference type="SAM" id="Phobius"/>
    </source>
</evidence>
<dbReference type="CAZy" id="GT83">
    <property type="family name" value="Glycosyltransferase Family 83"/>
</dbReference>
<name>P73678_SYNY3</name>
<dbReference type="GO" id="GO:0016763">
    <property type="term" value="F:pentosyltransferase activity"/>
    <property type="evidence" value="ECO:0000318"/>
    <property type="project" value="GO_Central"/>
</dbReference>
<evidence type="ECO:0000256" key="2">
    <source>
        <dbReference type="ARBA" id="ARBA00022475"/>
    </source>
</evidence>
<feature type="transmembrane region" description="Helical" evidence="8">
    <location>
        <begin position="90"/>
        <end position="122"/>
    </location>
</feature>
<evidence type="ECO:0000313" key="10">
    <source>
        <dbReference type="EMBL" id="BAA17724.1"/>
    </source>
</evidence>
<feature type="domain" description="Glycosyltransferase RgtA/B/C/D-like" evidence="9">
    <location>
        <begin position="4"/>
        <end position="148"/>
    </location>
</feature>
<dbReference type="GO" id="GO:0010041">
    <property type="term" value="P:response to iron(III) ion"/>
    <property type="evidence" value="ECO:0000318"/>
    <property type="project" value="GO_Central"/>
</dbReference>
<keyword evidence="6 8" id="KW-1133">Transmembrane helix</keyword>
<protein>
    <submittedName>
        <fullName evidence="10">Sll2003 protein</fullName>
    </submittedName>
</protein>
<dbReference type="PANTHER" id="PTHR33908">
    <property type="entry name" value="MANNOSYLTRANSFERASE YKCB-RELATED"/>
    <property type="match status" value="1"/>
</dbReference>
<dbReference type="InterPro" id="IPR050297">
    <property type="entry name" value="LipidA_mod_glycosyltrf_83"/>
</dbReference>
<evidence type="ECO:0000256" key="3">
    <source>
        <dbReference type="ARBA" id="ARBA00022676"/>
    </source>
</evidence>
<sequence length="443" mass="49886">MMGSYHLLGISEFSSRLPLALGSALAVPLLYLLGKEIFSSPRAALWSSSILLTLLPTARLGRLTMLDGVINACLLWSLLCLLRGRKNPHWLGGIGIGLGLIALAKGLLVLALALLLGIVIFWLGEGRIFQRWQFWLGLLIGFAPVLWWYQLQFAEYGETFWQIHFEFHSFERVTQELEGNTGPPWYYLLEIVKYTAPWLFFLIPAAVMTVQQWRQDWAKVAITFGFGFLLIISAMGTKLPWYVLPCYPFFALMGGYYLADLEGRPRYPRLIGYLLALTAVVGLVGGLYAGFIEQKPVIIIMGLVLFVGVGWSAKQYLHSSPKFAKTLVMGLYVTLLFLFSSPLWNWEVNEAFAVKPVGRLIKQSTPVNTLIYTSFAYSRPSLDFYGDRQVIAVDDDQLRTKAKEGNYLLLDQNAQGRLALANLQKRGQTREFTLFFSPTVGKP</sequence>
<evidence type="ECO:0000256" key="7">
    <source>
        <dbReference type="ARBA" id="ARBA00023136"/>
    </source>
</evidence>
<dbReference type="eggNOG" id="COG1807">
    <property type="taxonomic scope" value="Bacteria"/>
</dbReference>
<dbReference type="Pfam" id="PF13231">
    <property type="entry name" value="PMT_2"/>
    <property type="match status" value="1"/>
</dbReference>
<feature type="transmembrane region" description="Helical" evidence="8">
    <location>
        <begin position="241"/>
        <end position="259"/>
    </location>
</feature>
<feature type="transmembrane region" description="Helical" evidence="8">
    <location>
        <begin position="68"/>
        <end position="84"/>
    </location>
</feature>
<feature type="transmembrane region" description="Helical" evidence="8">
    <location>
        <begin position="326"/>
        <end position="346"/>
    </location>
</feature>
<evidence type="ECO:0000256" key="6">
    <source>
        <dbReference type="ARBA" id="ARBA00022989"/>
    </source>
</evidence>
<proteinExistence type="predicted"/>
<feature type="transmembrane region" description="Helical" evidence="8">
    <location>
        <begin position="297"/>
        <end position="314"/>
    </location>
</feature>
<feature type="transmembrane region" description="Helical" evidence="8">
    <location>
        <begin position="134"/>
        <end position="151"/>
    </location>
</feature>
<feature type="transmembrane region" description="Helical" evidence="8">
    <location>
        <begin position="271"/>
        <end position="291"/>
    </location>
</feature>
<dbReference type="InterPro" id="IPR038731">
    <property type="entry name" value="RgtA/B/C-like"/>
</dbReference>
<comment type="subcellular location">
    <subcellularLocation>
        <location evidence="1">Cell membrane</location>
        <topology evidence="1">Multi-pass membrane protein</topology>
    </subcellularLocation>
</comment>
<dbReference type="PaxDb" id="1148-1652805"/>
<evidence type="ECO:0000313" key="11">
    <source>
        <dbReference type="Proteomes" id="UP000001425"/>
    </source>
</evidence>
<dbReference type="GO" id="GO:0009103">
    <property type="term" value="P:lipopolysaccharide biosynthetic process"/>
    <property type="evidence" value="ECO:0007669"/>
    <property type="project" value="UniProtKB-ARBA"/>
</dbReference>
<gene>
    <name evidence="10" type="ordered locus">sll2003</name>
</gene>
<keyword evidence="5 8" id="KW-0812">Transmembrane</keyword>
<keyword evidence="2" id="KW-1003">Cell membrane</keyword>
<dbReference type="Proteomes" id="UP000001425">
    <property type="component" value="Chromosome"/>
</dbReference>
<evidence type="ECO:0000256" key="5">
    <source>
        <dbReference type="ARBA" id="ARBA00022692"/>
    </source>
</evidence>